<name>A0A494J1I4_9FLAO</name>
<evidence type="ECO:0000313" key="1">
    <source>
        <dbReference type="EMBL" id="AQX52458.1"/>
    </source>
</evidence>
<accession>A0A494J1I4</accession>
<dbReference type="EMBL" id="MAHS01000016">
    <property type="protein sequence ID" value="OPB47225.1"/>
    <property type="molecule type" value="Genomic_DNA"/>
</dbReference>
<sequence length="142" mass="15834">MSELEKKQPNQLQAFDLMGDLPNLSEAKVIPADLTSEYWTPTQSGEFKLCFFQEIKNSTYTDEQTGETIELPCVVMIEQTSAGDLKTIRNGSKRLVASLEDALNTGKIIQGAPLKIEYLGKQKNATNAFQSDRWSVKPLYVG</sequence>
<organism evidence="2">
    <name type="scientific">Elizabethkingia anophelis</name>
    <dbReference type="NCBI Taxonomy" id="1117645"/>
    <lineage>
        <taxon>Bacteria</taxon>
        <taxon>Pseudomonadati</taxon>
        <taxon>Bacteroidota</taxon>
        <taxon>Flavobacteriia</taxon>
        <taxon>Flavobacteriales</taxon>
        <taxon>Weeksellaceae</taxon>
        <taxon>Elizabethkingia</taxon>
    </lineage>
</organism>
<evidence type="ECO:0000313" key="2">
    <source>
        <dbReference type="EMBL" id="OPB47225.1"/>
    </source>
</evidence>
<proteinExistence type="predicted"/>
<dbReference type="RefSeq" id="WP_078720288.1">
    <property type="nucleotide sequence ID" value="NZ_CP014339.1"/>
</dbReference>
<gene>
    <name evidence="1" type="ORF">AYC66_18020</name>
    <name evidence="2" type="ORF">BAY09_08515</name>
</gene>
<evidence type="ECO:0000313" key="3">
    <source>
        <dbReference type="Proteomes" id="UP000189738"/>
    </source>
</evidence>
<dbReference type="AlphaFoldDB" id="A0A494J1I4"/>
<reference evidence="2" key="2">
    <citation type="submission" date="2016-06" db="EMBL/GenBank/DDBJ databases">
        <authorList>
            <person name="Nicholson A.C."/>
        </authorList>
    </citation>
    <scope>NUCLEOTIDE SEQUENCE [LARGE SCALE GENOMIC DNA]</scope>
    <source>
        <strain evidence="2">E6809</strain>
    </source>
</reference>
<dbReference type="EMBL" id="CP014339">
    <property type="protein sequence ID" value="AQX52458.1"/>
    <property type="molecule type" value="Genomic_DNA"/>
</dbReference>
<dbReference type="Proteomes" id="UP000189738">
    <property type="component" value="Chromosome"/>
</dbReference>
<reference evidence="1 3" key="1">
    <citation type="submission" date="2016-02" db="EMBL/GenBank/DDBJ databases">
        <authorList>
            <person name="Nicholson A.C."/>
            <person name="Humrighouse B.W."/>
            <person name="Loparev V."/>
            <person name="Emery B."/>
            <person name="Graziano J."/>
            <person name="McQuiston J.R."/>
        </authorList>
    </citation>
    <scope>NUCLEOTIDE SEQUENCE [LARGE SCALE GENOMIC DNA]</scope>
    <source>
        <strain evidence="1 3">E6809</strain>
    </source>
</reference>
<protein>
    <submittedName>
        <fullName evidence="2">Uncharacterized protein</fullName>
    </submittedName>
</protein>